<evidence type="ECO:0000313" key="2">
    <source>
        <dbReference type="Proteomes" id="UP000036890"/>
    </source>
</evidence>
<dbReference type="OrthoDB" id="6046435at2"/>
<gene>
    <name evidence="1" type="ORF">W7K_04595</name>
</gene>
<evidence type="ECO:0000313" key="1">
    <source>
        <dbReference type="EMBL" id="KOF00436.1"/>
    </source>
</evidence>
<reference evidence="1 2" key="1">
    <citation type="journal article" date="2012" name="J. Bacteriol.">
        <title>Genome sequence of a novel nicotine-degrading strain, Pseudomonas geniculata N1.</title>
        <authorList>
            <person name="Tang H."/>
            <person name="Yu H."/>
            <person name="Tai C."/>
            <person name="Huang K."/>
            <person name="Liu Y."/>
            <person name="Wang L."/>
            <person name="Yao Y."/>
            <person name="Wu G."/>
            <person name="Xu P."/>
        </authorList>
    </citation>
    <scope>NUCLEOTIDE SEQUENCE [LARGE SCALE GENOMIC DNA]</scope>
    <source>
        <strain evidence="1 2">N1</strain>
    </source>
</reference>
<dbReference type="RefSeq" id="WP_010486088.1">
    <property type="nucleotide sequence ID" value="NZ_AJLO02000011.1"/>
</dbReference>
<dbReference type="AlphaFoldDB" id="A0A0L8ADR7"/>
<proteinExistence type="predicted"/>
<dbReference type="EMBL" id="AJLO02000011">
    <property type="protein sequence ID" value="KOF00436.1"/>
    <property type="molecule type" value="Genomic_DNA"/>
</dbReference>
<comment type="caution">
    <text evidence="1">The sequence shown here is derived from an EMBL/GenBank/DDBJ whole genome shotgun (WGS) entry which is preliminary data.</text>
</comment>
<protein>
    <recommendedName>
        <fullName evidence="3">DUF4440 domain-containing protein</fullName>
    </recommendedName>
</protein>
<dbReference type="Proteomes" id="UP000036890">
    <property type="component" value="Unassembled WGS sequence"/>
</dbReference>
<sequence>MPMLALMLLLSSLFGAGNEPTEEALRSQILIAETQRPEAVRQDCGSPSLLLYRLRQDRILRLANQPVQREPADAQPTRGATVRVAQLWERVDGHWKLQRMISVEDLAVQR</sequence>
<evidence type="ECO:0008006" key="3">
    <source>
        <dbReference type="Google" id="ProtNLM"/>
    </source>
</evidence>
<accession>A0A0L8ADR7</accession>
<name>A0A0L8ADR7_9GAMM</name>
<organism evidence="1 2">
    <name type="scientific">Stenotrophomonas geniculata N1</name>
    <dbReference type="NCBI Taxonomy" id="1167641"/>
    <lineage>
        <taxon>Bacteria</taxon>
        <taxon>Pseudomonadati</taxon>
        <taxon>Pseudomonadota</taxon>
        <taxon>Gammaproteobacteria</taxon>
        <taxon>Lysobacterales</taxon>
        <taxon>Lysobacteraceae</taxon>
        <taxon>Stenotrophomonas</taxon>
    </lineage>
</organism>